<proteinExistence type="predicted"/>
<evidence type="ECO:0000313" key="2">
    <source>
        <dbReference type="Proteomes" id="UP000593564"/>
    </source>
</evidence>
<dbReference type="Proteomes" id="UP000593564">
    <property type="component" value="Unassembled WGS sequence"/>
</dbReference>
<reference evidence="1 2" key="2">
    <citation type="submission" date="2020-07" db="EMBL/GenBank/DDBJ databases">
        <title>Genome assembly of wild tea tree DASZ reveals pedigree and selection history of tea varieties.</title>
        <authorList>
            <person name="Zhang W."/>
        </authorList>
    </citation>
    <scope>NUCLEOTIDE SEQUENCE [LARGE SCALE GENOMIC DNA]</scope>
    <source>
        <strain evidence="2">cv. G240</strain>
        <tissue evidence="1">Leaf</tissue>
    </source>
</reference>
<dbReference type="AlphaFoldDB" id="A0A7J7HJK6"/>
<protein>
    <submittedName>
        <fullName evidence="1">Uncharacterized protein</fullName>
    </submittedName>
</protein>
<organism evidence="1 2">
    <name type="scientific">Camellia sinensis</name>
    <name type="common">Tea plant</name>
    <name type="synonym">Thea sinensis</name>
    <dbReference type="NCBI Taxonomy" id="4442"/>
    <lineage>
        <taxon>Eukaryota</taxon>
        <taxon>Viridiplantae</taxon>
        <taxon>Streptophyta</taxon>
        <taxon>Embryophyta</taxon>
        <taxon>Tracheophyta</taxon>
        <taxon>Spermatophyta</taxon>
        <taxon>Magnoliopsida</taxon>
        <taxon>eudicotyledons</taxon>
        <taxon>Gunneridae</taxon>
        <taxon>Pentapetalae</taxon>
        <taxon>asterids</taxon>
        <taxon>Ericales</taxon>
        <taxon>Theaceae</taxon>
        <taxon>Camellia</taxon>
    </lineage>
</organism>
<comment type="caution">
    <text evidence="1">The sequence shown here is derived from an EMBL/GenBank/DDBJ whole genome shotgun (WGS) entry which is preliminary data.</text>
</comment>
<keyword evidence="2" id="KW-1185">Reference proteome</keyword>
<accession>A0A7J7HJK6</accession>
<reference evidence="2" key="1">
    <citation type="journal article" date="2020" name="Nat. Commun.">
        <title>Genome assembly of wild tea tree DASZ reveals pedigree and selection history of tea varieties.</title>
        <authorList>
            <person name="Zhang W."/>
            <person name="Zhang Y."/>
            <person name="Qiu H."/>
            <person name="Guo Y."/>
            <person name="Wan H."/>
            <person name="Zhang X."/>
            <person name="Scossa F."/>
            <person name="Alseekh S."/>
            <person name="Zhang Q."/>
            <person name="Wang P."/>
            <person name="Xu L."/>
            <person name="Schmidt M.H."/>
            <person name="Jia X."/>
            <person name="Li D."/>
            <person name="Zhu A."/>
            <person name="Guo F."/>
            <person name="Chen W."/>
            <person name="Ni D."/>
            <person name="Usadel B."/>
            <person name="Fernie A.R."/>
            <person name="Wen W."/>
        </authorList>
    </citation>
    <scope>NUCLEOTIDE SEQUENCE [LARGE SCALE GENOMIC DNA]</scope>
    <source>
        <strain evidence="2">cv. G240</strain>
    </source>
</reference>
<sequence length="107" mass="12016">MSKEGEIGGLKLNIIDLLSTFIHQKQRRAGTGQLESVCLWGFPTCVYGGLWLGGAKLDMSCQSMALTTIVLWFSRGFEFGSKWRAFLCFQRDQHEKGSITAQAHEEE</sequence>
<evidence type="ECO:0000313" key="1">
    <source>
        <dbReference type="EMBL" id="KAF5953080.1"/>
    </source>
</evidence>
<name>A0A7J7HJK6_CAMSI</name>
<dbReference type="EMBL" id="JACBKZ010000004">
    <property type="protein sequence ID" value="KAF5953080.1"/>
    <property type="molecule type" value="Genomic_DNA"/>
</dbReference>
<gene>
    <name evidence="1" type="ORF">HYC85_011024</name>
</gene>